<name>A0A0K6I5W3_9HYPH</name>
<keyword evidence="4" id="KW-1185">Reference proteome</keyword>
<dbReference type="SUPFAM" id="SSF53850">
    <property type="entry name" value="Periplasmic binding protein-like II"/>
    <property type="match status" value="1"/>
</dbReference>
<dbReference type="EMBL" id="CYHE01000010">
    <property type="protein sequence ID" value="CUA98481.1"/>
    <property type="molecule type" value="Genomic_DNA"/>
</dbReference>
<dbReference type="Gene3D" id="3.40.190.100">
    <property type="entry name" value="Glycine betaine-binding periplasmic protein, domain 2"/>
    <property type="match status" value="1"/>
</dbReference>
<dbReference type="RefSeq" id="WP_055456363.1">
    <property type="nucleotide sequence ID" value="NZ_CYHE01000010.1"/>
</dbReference>
<dbReference type="AlphaFoldDB" id="A0A0K6I5W3"/>
<dbReference type="CDD" id="cd13641">
    <property type="entry name" value="PBP2_HisX_like"/>
    <property type="match status" value="1"/>
</dbReference>
<evidence type="ECO:0000259" key="2">
    <source>
        <dbReference type="Pfam" id="PF04069"/>
    </source>
</evidence>
<feature type="signal peptide" evidence="1">
    <location>
        <begin position="1"/>
        <end position="22"/>
    </location>
</feature>
<dbReference type="InterPro" id="IPR007210">
    <property type="entry name" value="ABC_Gly_betaine_transp_sub-bd"/>
</dbReference>
<reference evidence="4" key="1">
    <citation type="submission" date="2015-08" db="EMBL/GenBank/DDBJ databases">
        <authorList>
            <person name="Varghese N."/>
        </authorList>
    </citation>
    <scope>NUCLEOTIDE SEQUENCE [LARGE SCALE GENOMIC DNA]</scope>
    <source>
        <strain evidence="4">DSM 23407</strain>
    </source>
</reference>
<dbReference type="Gene3D" id="3.40.190.10">
    <property type="entry name" value="Periplasmic binding protein-like II"/>
    <property type="match status" value="1"/>
</dbReference>
<proteinExistence type="predicted"/>
<sequence length="331" mass="35834">MTKTLLLTGAALIGLGMSGASAADECGRVTLAEMNWPSAGAIAHIDKIILEEGFGCEVELVIGDTVPTFTSMTEKAEPDMAPELWVNTIQDPLDKAVAEDKLIIGSEVLPEGGVEGFWVPTYLAEEHGLKTLADALAKPELFPGAEDRSKGAFFNCPSGWACQTLTTNLFAAFDAESKGFELVDTGSAAGLDGSISRAFSRNEGWLGYYWAPTPILGKYEMTRLELGVEHDAAEWERCTAVSGCLDPKPNDWDKSPVYTVVTKEFAEKAGVAMDYVKSRSWDNATAGEVLAWMTDNQASNEDGAFWFLENKPEVWEAWVSPEVAEKVKSAL</sequence>
<protein>
    <submittedName>
        <fullName evidence="3">ABC-type proline/glycine betaine transport system, periplasmic component</fullName>
    </submittedName>
</protein>
<evidence type="ECO:0000313" key="4">
    <source>
        <dbReference type="Proteomes" id="UP000183900"/>
    </source>
</evidence>
<gene>
    <name evidence="3" type="ORF">Ga0061067_11014</name>
</gene>
<dbReference type="Pfam" id="PF04069">
    <property type="entry name" value="OpuAC"/>
    <property type="match status" value="1"/>
</dbReference>
<keyword evidence="1" id="KW-0732">Signal</keyword>
<feature type="chain" id="PRO_5005505286" evidence="1">
    <location>
        <begin position="23"/>
        <end position="331"/>
    </location>
</feature>
<evidence type="ECO:0000313" key="3">
    <source>
        <dbReference type="EMBL" id="CUA98481.1"/>
    </source>
</evidence>
<dbReference type="GO" id="GO:0043190">
    <property type="term" value="C:ATP-binding cassette (ABC) transporter complex"/>
    <property type="evidence" value="ECO:0007669"/>
    <property type="project" value="InterPro"/>
</dbReference>
<dbReference type="GO" id="GO:0022857">
    <property type="term" value="F:transmembrane transporter activity"/>
    <property type="evidence" value="ECO:0007669"/>
    <property type="project" value="InterPro"/>
</dbReference>
<feature type="domain" description="ABC-type glycine betaine transport system substrate-binding" evidence="2">
    <location>
        <begin position="28"/>
        <end position="309"/>
    </location>
</feature>
<dbReference type="Proteomes" id="UP000183900">
    <property type="component" value="Unassembled WGS sequence"/>
</dbReference>
<dbReference type="OrthoDB" id="9786266at2"/>
<accession>A0A0K6I5W3</accession>
<evidence type="ECO:0000256" key="1">
    <source>
        <dbReference type="SAM" id="SignalP"/>
    </source>
</evidence>
<organism evidence="3 4">
    <name type="scientific">Pannonibacter indicus</name>
    <dbReference type="NCBI Taxonomy" id="466044"/>
    <lineage>
        <taxon>Bacteria</taxon>
        <taxon>Pseudomonadati</taxon>
        <taxon>Pseudomonadota</taxon>
        <taxon>Alphaproteobacteria</taxon>
        <taxon>Hyphomicrobiales</taxon>
        <taxon>Stappiaceae</taxon>
        <taxon>Pannonibacter</taxon>
    </lineage>
</organism>